<dbReference type="Gene3D" id="3.20.20.70">
    <property type="entry name" value="Aldolase class I"/>
    <property type="match status" value="1"/>
</dbReference>
<evidence type="ECO:0000256" key="2">
    <source>
        <dbReference type="ARBA" id="ARBA00023239"/>
    </source>
</evidence>
<sequence length="308" mass="32737">MSFRRRLEDWIQMNATDSARAVWAMLPTPFTPGGERICEQSLRALTREMLGRGCTGSIALGVIAEPASLSLDEKMRVLDVVISASEGAPVIATVMSLDPAVAADEATALGTRFGTSLAGVMIPVRSNDADVVRRSIVDTHGLSNLPVMVQDLPSATGVRIDIDDLVGALAGLGSSLMAVKAEAPPTFSRIRRLREDVGTVVVSGNGGIGVVDDFLAGARWAAAGVSRPEVLVQAVRRIELGDLVGAQRMIDSVASLISYETQPGTSIAIRKEHWRRQGVIADSAVRRPTMSYDPAFDVHSERMGFTAG</sequence>
<organism evidence="3 4">
    <name type="scientific">Williamsia marianensis</name>
    <dbReference type="NCBI Taxonomy" id="85044"/>
    <lineage>
        <taxon>Bacteria</taxon>
        <taxon>Bacillati</taxon>
        <taxon>Actinomycetota</taxon>
        <taxon>Actinomycetes</taxon>
        <taxon>Mycobacteriales</taxon>
        <taxon>Nocardiaceae</taxon>
        <taxon>Williamsia</taxon>
    </lineage>
</organism>
<dbReference type="SUPFAM" id="SSF51569">
    <property type="entry name" value="Aldolase"/>
    <property type="match status" value="1"/>
</dbReference>
<accession>A0A2G3PM84</accession>
<comment type="similarity">
    <text evidence="1">Belongs to the DapA family.</text>
</comment>
<dbReference type="PANTHER" id="PTHR12128">
    <property type="entry name" value="DIHYDRODIPICOLINATE SYNTHASE"/>
    <property type="match status" value="1"/>
</dbReference>
<dbReference type="AlphaFoldDB" id="A0A2G3PM84"/>
<dbReference type="GO" id="GO:0008840">
    <property type="term" value="F:4-hydroxy-tetrahydrodipicolinate synthase activity"/>
    <property type="evidence" value="ECO:0007669"/>
    <property type="project" value="TreeGrafter"/>
</dbReference>
<gene>
    <name evidence="3" type="ORF">CSW57_11920</name>
</gene>
<evidence type="ECO:0000256" key="1">
    <source>
        <dbReference type="ARBA" id="ARBA00007592"/>
    </source>
</evidence>
<dbReference type="SMART" id="SM01130">
    <property type="entry name" value="DHDPS"/>
    <property type="match status" value="1"/>
</dbReference>
<dbReference type="InterPro" id="IPR013785">
    <property type="entry name" value="Aldolase_TIM"/>
</dbReference>
<evidence type="ECO:0008006" key="5">
    <source>
        <dbReference type="Google" id="ProtNLM"/>
    </source>
</evidence>
<comment type="caution">
    <text evidence="3">The sequence shown here is derived from an EMBL/GenBank/DDBJ whole genome shotgun (WGS) entry which is preliminary data.</text>
</comment>
<dbReference type="CDD" id="cd00408">
    <property type="entry name" value="DHDPS-like"/>
    <property type="match status" value="1"/>
</dbReference>
<dbReference type="GO" id="GO:0005829">
    <property type="term" value="C:cytosol"/>
    <property type="evidence" value="ECO:0007669"/>
    <property type="project" value="TreeGrafter"/>
</dbReference>
<proteinExistence type="inferred from homology"/>
<name>A0A2G3PM84_WILMA</name>
<dbReference type="InterPro" id="IPR002220">
    <property type="entry name" value="DapA-like"/>
</dbReference>
<dbReference type="EMBL" id="PEBD01000008">
    <property type="protein sequence ID" value="PHV66938.1"/>
    <property type="molecule type" value="Genomic_DNA"/>
</dbReference>
<protein>
    <recommendedName>
        <fullName evidence="5">Dihydrodipicolinate synthase family protein</fullName>
    </recommendedName>
</protein>
<dbReference type="Proteomes" id="UP000225108">
    <property type="component" value="Unassembled WGS sequence"/>
</dbReference>
<evidence type="ECO:0000313" key="4">
    <source>
        <dbReference type="Proteomes" id="UP000225108"/>
    </source>
</evidence>
<dbReference type="Pfam" id="PF00701">
    <property type="entry name" value="DHDPS"/>
    <property type="match status" value="1"/>
</dbReference>
<reference evidence="3 4" key="1">
    <citation type="submission" date="2017-10" db="EMBL/GenBank/DDBJ databases">
        <title>The draft genome sequence of Williamsia sp. BULT 1.1 isolated from the semi-arid grassland soils from South Africa.</title>
        <authorList>
            <person name="Kabwe M.H."/>
            <person name="Govender N."/>
            <person name="Mutseka Lunga P."/>
            <person name="Vikram S."/>
            <person name="Makhalanyane T.P."/>
        </authorList>
    </citation>
    <scope>NUCLEOTIDE SEQUENCE [LARGE SCALE GENOMIC DNA]</scope>
    <source>
        <strain evidence="3 4">BULT 1.1</strain>
    </source>
</reference>
<evidence type="ECO:0000313" key="3">
    <source>
        <dbReference type="EMBL" id="PHV66938.1"/>
    </source>
</evidence>
<keyword evidence="2" id="KW-0456">Lyase</keyword>
<dbReference type="PANTHER" id="PTHR12128:SF66">
    <property type="entry name" value="4-HYDROXY-2-OXOGLUTARATE ALDOLASE, MITOCHONDRIAL"/>
    <property type="match status" value="1"/>
</dbReference>